<keyword evidence="2" id="KW-0255">Endonuclease</keyword>
<keyword evidence="4" id="KW-1185">Reference proteome</keyword>
<evidence type="ECO:0000313" key="4">
    <source>
        <dbReference type="Proteomes" id="UP000192374"/>
    </source>
</evidence>
<proteinExistence type="predicted"/>
<evidence type="ECO:0000313" key="3">
    <source>
        <dbReference type="EMBL" id="ORB16295.1"/>
    </source>
</evidence>
<name>A0A7I7PJV4_9MYCO</name>
<dbReference type="Proteomes" id="UP000192374">
    <property type="component" value="Unassembled WGS sequence"/>
</dbReference>
<feature type="compositionally biased region" description="Basic and acidic residues" evidence="1">
    <location>
        <begin position="160"/>
        <end position="169"/>
    </location>
</feature>
<protein>
    <submittedName>
        <fullName evidence="2">Endonuclease V</fullName>
    </submittedName>
</protein>
<reference evidence="2" key="3">
    <citation type="submission" date="2020-02" db="EMBL/GenBank/DDBJ databases">
        <authorList>
            <person name="Matsumoto Y."/>
            <person name="Motooka D."/>
            <person name="Nakamura S."/>
        </authorList>
    </citation>
    <scope>NUCLEOTIDE SEQUENCE</scope>
    <source>
        <strain evidence="2">JCM 16367</strain>
    </source>
</reference>
<organism evidence="2 5">
    <name type="scientific">Mycobacterium noviomagense</name>
    <dbReference type="NCBI Taxonomy" id="459858"/>
    <lineage>
        <taxon>Bacteria</taxon>
        <taxon>Bacillati</taxon>
        <taxon>Actinomycetota</taxon>
        <taxon>Actinomycetes</taxon>
        <taxon>Mycobacteriales</taxon>
        <taxon>Mycobacteriaceae</taxon>
        <taxon>Mycobacterium</taxon>
    </lineage>
</organism>
<feature type="region of interest" description="Disordered" evidence="1">
    <location>
        <begin position="160"/>
        <end position="183"/>
    </location>
</feature>
<dbReference type="EMBL" id="MVIC01000008">
    <property type="protein sequence ID" value="ORB16295.1"/>
    <property type="molecule type" value="Genomic_DNA"/>
</dbReference>
<dbReference type="KEGG" id="mnv:MNVI_42260"/>
<keyword evidence="2" id="KW-0540">Nuclease</keyword>
<dbReference type="Proteomes" id="UP000466894">
    <property type="component" value="Chromosome"/>
</dbReference>
<dbReference type="RefSeq" id="WP_083086977.1">
    <property type="nucleotide sequence ID" value="NZ_AP022583.1"/>
</dbReference>
<dbReference type="Gene3D" id="3.30.2170.10">
    <property type="entry name" value="archaeoglobus fulgidus dsm 4304 superfamily"/>
    <property type="match status" value="1"/>
</dbReference>
<reference evidence="2 5" key="2">
    <citation type="journal article" date="2019" name="Emerg. Microbes Infect.">
        <title>Comprehensive subspecies identification of 175 nontuberculous mycobacteria species based on 7547 genomic profiles.</title>
        <authorList>
            <person name="Matsumoto Y."/>
            <person name="Kinjo T."/>
            <person name="Motooka D."/>
            <person name="Nabeya D."/>
            <person name="Jung N."/>
            <person name="Uechi K."/>
            <person name="Horii T."/>
            <person name="Iida T."/>
            <person name="Fujita J."/>
            <person name="Nakamura S."/>
        </authorList>
    </citation>
    <scope>NUCLEOTIDE SEQUENCE [LARGE SCALE GENOMIC DNA]</scope>
    <source>
        <strain evidence="2 5">JCM 16367</strain>
    </source>
</reference>
<dbReference type="GO" id="GO:0004519">
    <property type="term" value="F:endonuclease activity"/>
    <property type="evidence" value="ECO:0007669"/>
    <property type="project" value="UniProtKB-KW"/>
</dbReference>
<evidence type="ECO:0000256" key="1">
    <source>
        <dbReference type="SAM" id="MobiDB-lite"/>
    </source>
</evidence>
<dbReference type="Pfam" id="PF04493">
    <property type="entry name" value="Endonuclease_5"/>
    <property type="match status" value="1"/>
</dbReference>
<dbReference type="EMBL" id="AP022583">
    <property type="protein sequence ID" value="BBY08908.1"/>
    <property type="molecule type" value="Genomic_DNA"/>
</dbReference>
<sequence>MLVAMDVQYAAPAVVTAAVGFADWSDLSSTLECVRRAAVTPAPYESGAFYKRELPFLLEAVTVVQRHQPVEVVVIDGHVWLREGQPGLGARLHEALGRTAVIGVAKAAFAEGSAVSVLRGSSNRPLFVSAAGINTHEAAELIRRMHGPHRLPTLLKRADRLAREHEAPDPAKALSDDEASSKK</sequence>
<keyword evidence="2" id="KW-0378">Hydrolase</keyword>
<evidence type="ECO:0000313" key="2">
    <source>
        <dbReference type="EMBL" id="BBY08908.1"/>
    </source>
</evidence>
<gene>
    <name evidence="3" type="ORF">BST37_07000</name>
    <name evidence="2" type="ORF">MNVI_42260</name>
</gene>
<dbReference type="InterPro" id="IPR007581">
    <property type="entry name" value="Endonuclease-V"/>
</dbReference>
<dbReference type="AlphaFoldDB" id="A0A7I7PJV4"/>
<reference evidence="3 4" key="1">
    <citation type="submission" date="2017-02" db="EMBL/GenBank/DDBJ databases">
        <title>The new phylogeny of genus Mycobacterium.</title>
        <authorList>
            <person name="Tortoli E."/>
            <person name="Trovato A."/>
            <person name="Cirillo D.M."/>
        </authorList>
    </citation>
    <scope>NUCLEOTIDE SEQUENCE [LARGE SCALE GENOMIC DNA]</scope>
    <source>
        <strain evidence="3 4">DSM 45145</strain>
    </source>
</reference>
<evidence type="ECO:0000313" key="5">
    <source>
        <dbReference type="Proteomes" id="UP000466894"/>
    </source>
</evidence>
<dbReference type="GO" id="GO:0006281">
    <property type="term" value="P:DNA repair"/>
    <property type="evidence" value="ECO:0007669"/>
    <property type="project" value="InterPro"/>
</dbReference>
<dbReference type="OrthoDB" id="2593273at2"/>
<accession>A0A7I7PJV4</accession>